<dbReference type="HOGENOM" id="CLU_650546_0_0_1"/>
<sequence>MDSPTTEATAEENNDELKTLIIQEIRNCKDALKLTNLEWQKMKEQEASVVEAEKNALDEAHERIKQQECTYEETNKLFKTLPTKHKALLIEESFHAIKTAKAKLREENLCRAQASTAAYERETRILEGMIVKLQQVAEMAGILLDDAITVEQNTIGFTNSAENFQLSRPALLFPAAWLSRLDAVLAQATVPDRPAYVHAASDVQRRPLGSGMQQRVEKDLRDYINSRVHSKNERTLPDRTHKETPHEPSTPVRPNTPKPDPERETMGDWMVCFVKQGQDIICEVEKRYEHEIDVASRQYEKEDRATEIALRKVDEQYSRALRLKKIMELFWETEYTNEWNEGRKIIDEDLKFIRQERKELTNRQPRCEEHLLRRQNKAGALLEKQSRFYKALLCRVEMKLPVSTKTRANSTEAFAKPRPSIA</sequence>
<name>M2SWI6_COCSN</name>
<dbReference type="AlphaFoldDB" id="M2SWI6"/>
<keyword evidence="4" id="KW-1185">Reference proteome</keyword>
<dbReference type="RefSeq" id="XP_007703502.1">
    <property type="nucleotide sequence ID" value="XM_007705312.1"/>
</dbReference>
<feature type="coiled-coil region" evidence="1">
    <location>
        <begin position="47"/>
        <end position="77"/>
    </location>
</feature>
<accession>M2SWI6</accession>
<evidence type="ECO:0000256" key="2">
    <source>
        <dbReference type="SAM" id="MobiDB-lite"/>
    </source>
</evidence>
<reference evidence="3 4" key="1">
    <citation type="journal article" date="2012" name="PLoS Pathog.">
        <title>Diverse lifestyles and strategies of plant pathogenesis encoded in the genomes of eighteen Dothideomycetes fungi.</title>
        <authorList>
            <person name="Ohm R.A."/>
            <person name="Feau N."/>
            <person name="Henrissat B."/>
            <person name="Schoch C.L."/>
            <person name="Horwitz B.A."/>
            <person name="Barry K.W."/>
            <person name="Condon B.J."/>
            <person name="Copeland A.C."/>
            <person name="Dhillon B."/>
            <person name="Glaser F."/>
            <person name="Hesse C.N."/>
            <person name="Kosti I."/>
            <person name="LaButti K."/>
            <person name="Lindquist E.A."/>
            <person name="Lucas S."/>
            <person name="Salamov A.A."/>
            <person name="Bradshaw R.E."/>
            <person name="Ciuffetti L."/>
            <person name="Hamelin R.C."/>
            <person name="Kema G.H.J."/>
            <person name="Lawrence C."/>
            <person name="Scott J.A."/>
            <person name="Spatafora J.W."/>
            <person name="Turgeon B.G."/>
            <person name="de Wit P.J.G.M."/>
            <person name="Zhong S."/>
            <person name="Goodwin S.B."/>
            <person name="Grigoriev I.V."/>
        </authorList>
    </citation>
    <scope>NUCLEOTIDE SEQUENCE [LARGE SCALE GENOMIC DNA]</scope>
    <source>
        <strain evidence="4">ND90Pr / ATCC 201652</strain>
    </source>
</reference>
<protein>
    <submittedName>
        <fullName evidence="3">Uncharacterized protein</fullName>
    </submittedName>
</protein>
<dbReference type="OMA" id="NEWHERI"/>
<dbReference type="EMBL" id="KB445649">
    <property type="protein sequence ID" value="EMD61202.1"/>
    <property type="molecule type" value="Genomic_DNA"/>
</dbReference>
<dbReference type="GeneID" id="19132257"/>
<evidence type="ECO:0000313" key="4">
    <source>
        <dbReference type="Proteomes" id="UP000016934"/>
    </source>
</evidence>
<organism evidence="3 4">
    <name type="scientific">Cochliobolus sativus (strain ND90Pr / ATCC 201652)</name>
    <name type="common">Common root rot and spot blotch fungus</name>
    <name type="synonym">Bipolaris sorokiniana</name>
    <dbReference type="NCBI Taxonomy" id="665912"/>
    <lineage>
        <taxon>Eukaryota</taxon>
        <taxon>Fungi</taxon>
        <taxon>Dikarya</taxon>
        <taxon>Ascomycota</taxon>
        <taxon>Pezizomycotina</taxon>
        <taxon>Dothideomycetes</taxon>
        <taxon>Pleosporomycetidae</taxon>
        <taxon>Pleosporales</taxon>
        <taxon>Pleosporineae</taxon>
        <taxon>Pleosporaceae</taxon>
        <taxon>Bipolaris</taxon>
    </lineage>
</organism>
<dbReference type="OrthoDB" id="3695680at2759"/>
<feature type="compositionally biased region" description="Basic and acidic residues" evidence="2">
    <location>
        <begin position="223"/>
        <end position="246"/>
    </location>
</feature>
<evidence type="ECO:0000256" key="1">
    <source>
        <dbReference type="SAM" id="Coils"/>
    </source>
</evidence>
<dbReference type="Proteomes" id="UP000016934">
    <property type="component" value="Unassembled WGS sequence"/>
</dbReference>
<reference evidence="4" key="2">
    <citation type="journal article" date="2013" name="PLoS Genet.">
        <title>Comparative genome structure, secondary metabolite, and effector coding capacity across Cochliobolus pathogens.</title>
        <authorList>
            <person name="Condon B.J."/>
            <person name="Leng Y."/>
            <person name="Wu D."/>
            <person name="Bushley K.E."/>
            <person name="Ohm R.A."/>
            <person name="Otillar R."/>
            <person name="Martin J."/>
            <person name="Schackwitz W."/>
            <person name="Grimwood J."/>
            <person name="MohdZainudin N."/>
            <person name="Xue C."/>
            <person name="Wang R."/>
            <person name="Manning V.A."/>
            <person name="Dhillon B."/>
            <person name="Tu Z.J."/>
            <person name="Steffenson B.J."/>
            <person name="Salamov A."/>
            <person name="Sun H."/>
            <person name="Lowry S."/>
            <person name="LaButti K."/>
            <person name="Han J."/>
            <person name="Copeland A."/>
            <person name="Lindquist E."/>
            <person name="Barry K."/>
            <person name="Schmutz J."/>
            <person name="Baker S.E."/>
            <person name="Ciuffetti L.M."/>
            <person name="Grigoriev I.V."/>
            <person name="Zhong S."/>
            <person name="Turgeon B.G."/>
        </authorList>
    </citation>
    <scope>NUCLEOTIDE SEQUENCE [LARGE SCALE GENOMIC DNA]</scope>
    <source>
        <strain evidence="4">ND90Pr / ATCC 201652</strain>
    </source>
</reference>
<feature type="region of interest" description="Disordered" evidence="2">
    <location>
        <begin position="223"/>
        <end position="265"/>
    </location>
</feature>
<evidence type="ECO:0000313" key="3">
    <source>
        <dbReference type="EMBL" id="EMD61202.1"/>
    </source>
</evidence>
<gene>
    <name evidence="3" type="ORF">COCSADRAFT_163573</name>
</gene>
<keyword evidence="1" id="KW-0175">Coiled coil</keyword>
<dbReference type="KEGG" id="bsc:COCSADRAFT_163573"/>
<proteinExistence type="predicted"/>